<feature type="transmembrane region" description="Helical" evidence="2">
    <location>
        <begin position="207"/>
        <end position="227"/>
    </location>
</feature>
<sequence>MTAATTRSAYPRTVAELIPHARDLAQQLGTLPSRNQLMTTFKVGGPKAKALLAALAPAPAEPAGAEPEPAETSPAAEPAVPAPPLPAINPHDEMTWVGIARTPAAPIEHSAPALVTPEQPATTQEPNRPRRPVRPAAVMALLTSTATAITGGILTSRFGSLALESWPAAVTAAVAALAVLAVLAWSAGSVLGAVFSGRSSRDVSLDVASWVVAGVAGFLAAYGQVRFAEWAGVTGGERFLVPGILEPAVVVLLLLANRRVKRRRDGHPAKPIGKLLALAAVLGGFAVYTNVVHAGGRAGLVFGAATVVGLILWWVKLQDDAAPDMVDDEPRSKRLSRRTSRYRLLRWIILFGQTRRAWLISLDHSIADAEVGLDLARRWRRAYDEARDAKSSRRRARQHAAQQIDAYLLGQN</sequence>
<proteinExistence type="predicted"/>
<protein>
    <submittedName>
        <fullName evidence="3">Uncharacterized protein</fullName>
    </submittedName>
</protein>
<keyword evidence="2" id="KW-0472">Membrane</keyword>
<feature type="region of interest" description="Disordered" evidence="1">
    <location>
        <begin position="59"/>
        <end position="79"/>
    </location>
</feature>
<dbReference type="EMBL" id="JASCTH010000017">
    <property type="protein sequence ID" value="MDI6101895.1"/>
    <property type="molecule type" value="Genomic_DNA"/>
</dbReference>
<keyword evidence="4" id="KW-1185">Reference proteome</keyword>
<dbReference type="RefSeq" id="WP_282762894.1">
    <property type="nucleotide sequence ID" value="NZ_JASCTH010000017.1"/>
</dbReference>
<evidence type="ECO:0000313" key="3">
    <source>
        <dbReference type="EMBL" id="MDI6101895.1"/>
    </source>
</evidence>
<keyword evidence="2" id="KW-0812">Transmembrane</keyword>
<reference evidence="3 4" key="1">
    <citation type="submission" date="2023-05" db="EMBL/GenBank/DDBJ databases">
        <title>Actinoplanes sp. NEAU-A12 genome sequencing.</title>
        <authorList>
            <person name="Wang Z.-S."/>
        </authorList>
    </citation>
    <scope>NUCLEOTIDE SEQUENCE [LARGE SCALE GENOMIC DNA]</scope>
    <source>
        <strain evidence="3 4">NEAU-A12</strain>
    </source>
</reference>
<name>A0ABT6WQ83_9ACTN</name>
<dbReference type="Proteomes" id="UP001241758">
    <property type="component" value="Unassembled WGS sequence"/>
</dbReference>
<evidence type="ECO:0000256" key="2">
    <source>
        <dbReference type="SAM" id="Phobius"/>
    </source>
</evidence>
<keyword evidence="2" id="KW-1133">Transmembrane helix</keyword>
<organism evidence="3 4">
    <name type="scientific">Actinoplanes sandaracinus</name>
    <dbReference type="NCBI Taxonomy" id="3045177"/>
    <lineage>
        <taxon>Bacteria</taxon>
        <taxon>Bacillati</taxon>
        <taxon>Actinomycetota</taxon>
        <taxon>Actinomycetes</taxon>
        <taxon>Micromonosporales</taxon>
        <taxon>Micromonosporaceae</taxon>
        <taxon>Actinoplanes</taxon>
    </lineage>
</organism>
<evidence type="ECO:0000256" key="1">
    <source>
        <dbReference type="SAM" id="MobiDB-lite"/>
    </source>
</evidence>
<evidence type="ECO:0000313" key="4">
    <source>
        <dbReference type="Proteomes" id="UP001241758"/>
    </source>
</evidence>
<comment type="caution">
    <text evidence="3">The sequence shown here is derived from an EMBL/GenBank/DDBJ whole genome shotgun (WGS) entry which is preliminary data.</text>
</comment>
<feature type="transmembrane region" description="Helical" evidence="2">
    <location>
        <begin position="166"/>
        <end position="195"/>
    </location>
</feature>
<feature type="transmembrane region" description="Helical" evidence="2">
    <location>
        <begin position="298"/>
        <end position="315"/>
    </location>
</feature>
<gene>
    <name evidence="3" type="ORF">QLQ12_25070</name>
</gene>
<feature type="transmembrane region" description="Helical" evidence="2">
    <location>
        <begin position="136"/>
        <end position="154"/>
    </location>
</feature>
<feature type="transmembrane region" description="Helical" evidence="2">
    <location>
        <begin position="275"/>
        <end position="292"/>
    </location>
</feature>
<accession>A0ABT6WQ83</accession>
<feature type="transmembrane region" description="Helical" evidence="2">
    <location>
        <begin position="239"/>
        <end position="255"/>
    </location>
</feature>
<feature type="region of interest" description="Disordered" evidence="1">
    <location>
        <begin position="109"/>
        <end position="131"/>
    </location>
</feature>